<dbReference type="Proteomes" id="UP000032233">
    <property type="component" value="Unassembled WGS sequence"/>
</dbReference>
<dbReference type="InParanoid" id="A0A0D2JYZ6"/>
<reference evidence="7 8" key="1">
    <citation type="submission" date="2013-11" db="EMBL/GenBank/DDBJ databases">
        <title>Metagenomic analysis of a methanogenic consortium involved in long chain n-alkane degradation.</title>
        <authorList>
            <person name="Davidova I.A."/>
            <person name="Callaghan A.V."/>
            <person name="Wawrik B."/>
            <person name="Pruitt S."/>
            <person name="Marks C."/>
            <person name="Duncan K.E."/>
            <person name="Suflita J.M."/>
        </authorList>
    </citation>
    <scope>NUCLEOTIDE SEQUENCE [LARGE SCALE GENOMIC DNA]</scope>
    <source>
        <strain evidence="7 8">SPR</strain>
    </source>
</reference>
<organism evidence="7 8">
    <name type="scientific">Dethiosulfatarculus sandiegensis</name>
    <dbReference type="NCBI Taxonomy" id="1429043"/>
    <lineage>
        <taxon>Bacteria</taxon>
        <taxon>Pseudomonadati</taxon>
        <taxon>Thermodesulfobacteriota</taxon>
        <taxon>Desulfarculia</taxon>
        <taxon>Desulfarculales</taxon>
        <taxon>Desulfarculaceae</taxon>
        <taxon>Dethiosulfatarculus</taxon>
    </lineage>
</organism>
<evidence type="ECO:0000256" key="4">
    <source>
        <dbReference type="ARBA" id="ARBA00023136"/>
    </source>
</evidence>
<feature type="domain" description="DUF1232" evidence="6">
    <location>
        <begin position="35"/>
        <end position="69"/>
    </location>
</feature>
<feature type="transmembrane region" description="Helical" evidence="5">
    <location>
        <begin position="6"/>
        <end position="24"/>
    </location>
</feature>
<comment type="subcellular location">
    <subcellularLocation>
        <location evidence="1">Endomembrane system</location>
        <topology evidence="1">Multi-pass membrane protein</topology>
    </subcellularLocation>
</comment>
<dbReference type="GO" id="GO:0012505">
    <property type="term" value="C:endomembrane system"/>
    <property type="evidence" value="ECO:0007669"/>
    <property type="project" value="UniProtKB-SubCell"/>
</dbReference>
<evidence type="ECO:0000256" key="1">
    <source>
        <dbReference type="ARBA" id="ARBA00004127"/>
    </source>
</evidence>
<proteinExistence type="predicted"/>
<dbReference type="RefSeq" id="WP_052514905.1">
    <property type="nucleotide sequence ID" value="NZ_AZAC01000008.1"/>
</dbReference>
<dbReference type="Pfam" id="PF06803">
    <property type="entry name" value="DUF1232"/>
    <property type="match status" value="1"/>
</dbReference>
<accession>A0A0D2JYZ6</accession>
<protein>
    <recommendedName>
        <fullName evidence="6">DUF1232 domain-containing protein</fullName>
    </recommendedName>
</protein>
<keyword evidence="4 5" id="KW-0472">Membrane</keyword>
<evidence type="ECO:0000256" key="2">
    <source>
        <dbReference type="ARBA" id="ARBA00022692"/>
    </source>
</evidence>
<keyword evidence="8" id="KW-1185">Reference proteome</keyword>
<evidence type="ECO:0000313" key="7">
    <source>
        <dbReference type="EMBL" id="KIX14780.1"/>
    </source>
</evidence>
<keyword evidence="3 5" id="KW-1133">Transmembrane helix</keyword>
<dbReference type="EMBL" id="AZAC01000008">
    <property type="protein sequence ID" value="KIX14780.1"/>
    <property type="molecule type" value="Genomic_DNA"/>
</dbReference>
<evidence type="ECO:0000313" key="8">
    <source>
        <dbReference type="Proteomes" id="UP000032233"/>
    </source>
</evidence>
<gene>
    <name evidence="7" type="ORF">X474_06455</name>
</gene>
<name>A0A0D2JYZ6_9BACT</name>
<evidence type="ECO:0000256" key="5">
    <source>
        <dbReference type="SAM" id="Phobius"/>
    </source>
</evidence>
<dbReference type="AlphaFoldDB" id="A0A0D2JYZ6"/>
<sequence length="96" mass="11137">MRGNWLFFLNYFTPTYLRLYWGLLRDGRVGLWSKLPVGLALAYLILPTDLIPDFFLAIGFADDALILVLSLLNLLRTSPPEVVEEHLRHITTRKKH</sequence>
<evidence type="ECO:0000259" key="6">
    <source>
        <dbReference type="Pfam" id="PF06803"/>
    </source>
</evidence>
<evidence type="ECO:0000256" key="3">
    <source>
        <dbReference type="ARBA" id="ARBA00022989"/>
    </source>
</evidence>
<keyword evidence="2 5" id="KW-0812">Transmembrane</keyword>
<dbReference type="OrthoDB" id="9804184at2"/>
<dbReference type="STRING" id="1429043.X474_06455"/>
<comment type="caution">
    <text evidence="7">The sequence shown here is derived from an EMBL/GenBank/DDBJ whole genome shotgun (WGS) entry which is preliminary data.</text>
</comment>
<dbReference type="InterPro" id="IPR010652">
    <property type="entry name" value="DUF1232"/>
</dbReference>